<proteinExistence type="predicted"/>
<protein>
    <submittedName>
        <fullName evidence="2">Uncharacterized protein</fullName>
    </submittedName>
</protein>
<reference evidence="2" key="1">
    <citation type="journal article" date="2022" name="New Phytol.">
        <title>Evolutionary transition to the ectomycorrhizal habit in the genomes of a hyperdiverse lineage of mushroom-forming fungi.</title>
        <authorList>
            <person name="Looney B."/>
            <person name="Miyauchi S."/>
            <person name="Morin E."/>
            <person name="Drula E."/>
            <person name="Courty P.E."/>
            <person name="Kohler A."/>
            <person name="Kuo A."/>
            <person name="LaButti K."/>
            <person name="Pangilinan J."/>
            <person name="Lipzen A."/>
            <person name="Riley R."/>
            <person name="Andreopoulos W."/>
            <person name="He G."/>
            <person name="Johnson J."/>
            <person name="Nolan M."/>
            <person name="Tritt A."/>
            <person name="Barry K.W."/>
            <person name="Grigoriev I.V."/>
            <person name="Nagy L.G."/>
            <person name="Hibbett D."/>
            <person name="Henrissat B."/>
            <person name="Matheny P.B."/>
            <person name="Labbe J."/>
            <person name="Martin F.M."/>
        </authorList>
    </citation>
    <scope>NUCLEOTIDE SEQUENCE</scope>
    <source>
        <strain evidence="2">BPL690</strain>
    </source>
</reference>
<name>A0AAD4M8Q5_9AGAM</name>
<gene>
    <name evidence="2" type="ORF">B0F90DRAFT_1815996</name>
</gene>
<evidence type="ECO:0000256" key="1">
    <source>
        <dbReference type="SAM" id="MobiDB-lite"/>
    </source>
</evidence>
<feature type="region of interest" description="Disordered" evidence="1">
    <location>
        <begin position="1"/>
        <end position="93"/>
    </location>
</feature>
<sequence length="202" mass="23048">MFKRVDRRLKRKEEEERLGLDDDEREVLGLHHTDSSESESDSPSSSSASTSSSLEQTSTGHGAPSVNKRKRRASSHSRSENEEDEELGSDHEIDSPLTVASALNEPVQLIRSYPEAWVCVFCPNKILKHAAMIHQHRFKRIQELASGFSPHEDIRTLLLKSTVESQPPLSRRAEQKKYRQVKLKERRNRVKEKKAAAMPPRT</sequence>
<comment type="caution">
    <text evidence="2">The sequence shown here is derived from an EMBL/GenBank/DDBJ whole genome shotgun (WGS) entry which is preliminary data.</text>
</comment>
<dbReference type="AlphaFoldDB" id="A0AAD4M8Q5"/>
<organism evidence="2 3">
    <name type="scientific">Multifurca ochricompacta</name>
    <dbReference type="NCBI Taxonomy" id="376703"/>
    <lineage>
        <taxon>Eukaryota</taxon>
        <taxon>Fungi</taxon>
        <taxon>Dikarya</taxon>
        <taxon>Basidiomycota</taxon>
        <taxon>Agaricomycotina</taxon>
        <taxon>Agaricomycetes</taxon>
        <taxon>Russulales</taxon>
        <taxon>Russulaceae</taxon>
        <taxon>Multifurca</taxon>
    </lineage>
</organism>
<feature type="compositionally biased region" description="Low complexity" evidence="1">
    <location>
        <begin position="41"/>
        <end position="59"/>
    </location>
</feature>
<evidence type="ECO:0000313" key="3">
    <source>
        <dbReference type="Proteomes" id="UP001203297"/>
    </source>
</evidence>
<accession>A0AAD4M8Q5</accession>
<feature type="compositionally biased region" description="Basic and acidic residues" evidence="1">
    <location>
        <begin position="11"/>
        <end position="35"/>
    </location>
</feature>
<evidence type="ECO:0000313" key="2">
    <source>
        <dbReference type="EMBL" id="KAI0303711.1"/>
    </source>
</evidence>
<dbReference type="EMBL" id="WTXG01000008">
    <property type="protein sequence ID" value="KAI0303711.1"/>
    <property type="molecule type" value="Genomic_DNA"/>
</dbReference>
<keyword evidence="3" id="KW-1185">Reference proteome</keyword>
<feature type="compositionally biased region" description="Basic residues" evidence="1">
    <location>
        <begin position="1"/>
        <end position="10"/>
    </location>
</feature>
<dbReference type="Proteomes" id="UP001203297">
    <property type="component" value="Unassembled WGS sequence"/>
</dbReference>